<organism evidence="1 2">
    <name type="scientific">Rhizobium jaguaris</name>
    <dbReference type="NCBI Taxonomy" id="1312183"/>
    <lineage>
        <taxon>Bacteria</taxon>
        <taxon>Pseudomonadati</taxon>
        <taxon>Pseudomonadota</taxon>
        <taxon>Alphaproteobacteria</taxon>
        <taxon>Hyphomicrobiales</taxon>
        <taxon>Rhizobiaceae</taxon>
        <taxon>Rhizobium/Agrobacterium group</taxon>
        <taxon>Rhizobium</taxon>
    </lineage>
</organism>
<sequence length="198" mass="22427">MYSFIKHEVEMQEKRRIQSVAKVNWFKQLRHDPLRMIELGLVVLGTTVAAFSSFFSWQAASATAEQAKYAHEALSAADMNASFRTYIASWNKLCNAITPPEYGLTVGTPFFEDEGKLTVIVTNLGFDRAAFNLAAYVDRIADAEDIARDNLIEFKAFLPEDTFGRTEQALTIIGYFYSFSPSAIGPRTKPLARHWRPW</sequence>
<name>A0A387FL19_9HYPH</name>
<dbReference type="EMBL" id="CP032694">
    <property type="protein sequence ID" value="AYG59013.1"/>
    <property type="molecule type" value="Genomic_DNA"/>
</dbReference>
<keyword evidence="2" id="KW-1185">Reference proteome</keyword>
<dbReference type="RefSeq" id="WP_120704047.1">
    <property type="nucleotide sequence ID" value="NZ_CP032694.1"/>
</dbReference>
<proteinExistence type="predicted"/>
<dbReference type="Proteomes" id="UP000282195">
    <property type="component" value="Chromosome"/>
</dbReference>
<evidence type="ECO:0000313" key="2">
    <source>
        <dbReference type="Proteomes" id="UP000282195"/>
    </source>
</evidence>
<dbReference type="KEGG" id="rjg:CCGE525_09550"/>
<gene>
    <name evidence="1" type="ORF">CCGE525_09550</name>
</gene>
<dbReference type="AlphaFoldDB" id="A0A387FL19"/>
<reference evidence="1 2" key="1">
    <citation type="submission" date="2018-10" db="EMBL/GenBank/DDBJ databases">
        <title>Rhizobium etli, R. leguminosarum and a new Rhizobium genospecies from Phaseolus dumosus.</title>
        <authorList>
            <person name="Ramirez-Puebla S.T."/>
            <person name="Rogel-Hernandez M.A."/>
            <person name="Guerrero G."/>
            <person name="Ormeno-Orrillo E."/>
            <person name="Martinez-Romero J.C."/>
            <person name="Negrete-Yankelevich S."/>
            <person name="Martinez-Romero E."/>
        </authorList>
    </citation>
    <scope>NUCLEOTIDE SEQUENCE [LARGE SCALE GENOMIC DNA]</scope>
    <source>
        <strain evidence="1 2">CCGE525</strain>
    </source>
</reference>
<accession>A0A387FL19</accession>
<protein>
    <submittedName>
        <fullName evidence="1">Uncharacterized protein</fullName>
    </submittedName>
</protein>
<evidence type="ECO:0000313" key="1">
    <source>
        <dbReference type="EMBL" id="AYG59013.1"/>
    </source>
</evidence>